<proteinExistence type="inferred from homology"/>
<feature type="short sequence motif" description="GyrA-box" evidence="8">
    <location>
        <begin position="564"/>
        <end position="570"/>
    </location>
</feature>
<dbReference type="GO" id="GO:0006265">
    <property type="term" value="P:DNA topological change"/>
    <property type="evidence" value="ECO:0007669"/>
    <property type="project" value="UniProtKB-UniRule"/>
</dbReference>
<evidence type="ECO:0000256" key="6">
    <source>
        <dbReference type="ARBA" id="ARBA00023125"/>
    </source>
</evidence>
<dbReference type="PANTHER" id="PTHR43493:SF5">
    <property type="entry name" value="DNA GYRASE SUBUNIT A, CHLOROPLASTIC_MITOCHONDRIAL"/>
    <property type="match status" value="1"/>
</dbReference>
<evidence type="ECO:0000256" key="7">
    <source>
        <dbReference type="ARBA" id="ARBA00023235"/>
    </source>
</evidence>
<dbReference type="EC" id="5.6.2.2" evidence="8"/>
<evidence type="ECO:0000256" key="3">
    <source>
        <dbReference type="ARBA" id="ARBA00022741"/>
    </source>
</evidence>
<dbReference type="Pfam" id="PF00521">
    <property type="entry name" value="DNA_topoisoIV"/>
    <property type="match status" value="1"/>
</dbReference>
<comment type="caution">
    <text evidence="12">The sequence shown here is derived from an EMBL/GenBank/DDBJ whole genome shotgun (WGS) entry which is preliminary data.</text>
</comment>
<evidence type="ECO:0000259" key="11">
    <source>
        <dbReference type="PROSITE" id="PS52040"/>
    </source>
</evidence>
<keyword evidence="8" id="KW-0963">Cytoplasm</keyword>
<evidence type="ECO:0000256" key="8">
    <source>
        <dbReference type="HAMAP-Rule" id="MF_01897"/>
    </source>
</evidence>
<evidence type="ECO:0000256" key="2">
    <source>
        <dbReference type="ARBA" id="ARBA00008263"/>
    </source>
</evidence>
<dbReference type="FunFam" id="3.90.199.10:FF:000001">
    <property type="entry name" value="DNA gyrase subunit A"/>
    <property type="match status" value="1"/>
</dbReference>
<comment type="function">
    <text evidence="8">A type II topoisomerase that negatively supercoils closed circular double-stranded (ds) DNA in an ATP-dependent manner to modulate DNA topology and maintain chromosomes in an underwound state. Negative supercoiling favors strand separation, and DNA replication, transcription, recombination and repair, all of which involve strand separation. Also able to catalyze the interconversion of other topological isomers of dsDNA rings, including catenanes and knotted rings. Type II topoisomerases break and join 2 DNA strands simultaneously in an ATP-dependent manner.</text>
</comment>
<dbReference type="NCBIfam" id="TIGR01063">
    <property type="entry name" value="gyrA"/>
    <property type="match status" value="1"/>
</dbReference>
<dbReference type="InterPro" id="IPR002205">
    <property type="entry name" value="Topo_IIA_dom_A"/>
</dbReference>
<comment type="similarity">
    <text evidence="2 8">Belongs to the type II topoisomerase GyrA/ParC subunit family.</text>
</comment>
<dbReference type="PANTHER" id="PTHR43493">
    <property type="entry name" value="DNA GYRASE/TOPOISOMERASE SUBUNIT A"/>
    <property type="match status" value="1"/>
</dbReference>
<dbReference type="FunFam" id="3.30.1360.40:FF:000002">
    <property type="entry name" value="DNA gyrase subunit A"/>
    <property type="match status" value="1"/>
</dbReference>
<feature type="compositionally biased region" description="Gly residues" evidence="10">
    <location>
        <begin position="918"/>
        <end position="929"/>
    </location>
</feature>
<dbReference type="SUPFAM" id="SSF56719">
    <property type="entry name" value="Type II DNA topoisomerase"/>
    <property type="match status" value="1"/>
</dbReference>
<evidence type="ECO:0000256" key="1">
    <source>
        <dbReference type="ARBA" id="ARBA00000185"/>
    </source>
</evidence>
<comment type="subunit">
    <text evidence="8">Heterotetramer, composed of two GyrA and two GyrB chains. In the heterotetramer, GyrA contains the active site tyrosine that forms a transient covalent intermediate with DNA, while GyrB binds cofactors and catalyzes ATP hydrolysis.</text>
</comment>
<dbReference type="Pfam" id="PF03989">
    <property type="entry name" value="DNA_gyraseA_C"/>
    <property type="match status" value="6"/>
</dbReference>
<dbReference type="SUPFAM" id="SSF101904">
    <property type="entry name" value="GyrA/ParC C-terminal domain-like"/>
    <property type="match status" value="1"/>
</dbReference>
<dbReference type="HAMAP" id="MF_01897">
    <property type="entry name" value="GyrA"/>
    <property type="match status" value="1"/>
</dbReference>
<sequence length="929" mass="102503">MTDPNDIRSGGPAGDQPASDVKLISIVDEMKRSYLDYAMSVIVSRALPDARDGLKPVHRRILYSMHENGYTPDKKYVKSARIVGDVMGQYHPHGDSAIYDALVRMAQDFSLRLMLVDGQGNFGSVDGDPPAAMRYTESRLTKAAMPLLDDIDKDTVDFTPNYDESKHEPAVLPARFPNLLVNGAGGIAVGMATNMPPHNLGEVIDGCLAFIENPDISADELIEIIPGPDFPTGALILGRAGIKSAYTTGRGSIIMRAKSEVEEIRKDREALIFTEIPYQVNKASLIEKIAELVRDKKIEGISDLRDESDRDGMRIVVEIKRDAMADVVLNQLYRYTPLQTSFGANMVALNGGRPEQMTLKDLIRAFVEFREEVVSRRTKFLLGKARERAHVLCGLAIAVANIDEVIRLIRTAPDPNAAREALMGRDWPAQDIAPLIALVDDPRHKINDDGTYRLSETQARAILDLRLQRLTALGRDEIGDELSKLAAEISDYLEILRSRVRIMGIIRDELTDVRNSFATPRKTQIVDWDSDVDDEDLIAREDMVVTVSHAGYIKRVPLSTYRAQRRGGKGRSGMATRDEDFVTRLFVANTHTPVLFFSSEGQAYKEKVWRLPLAAPNAKGKALVNMLPLAQGERITTIMPLPEDEATWDKYDVMFATSRGTVRRNKLSDFVQVNRGGKIAMKLDEGEHIVDVQICTENDDVLLTTSRGQCIRFAVTDVRVFKGRDSMGVRGINLADGDRIISMAILRHVEATGEERAGYLKMRRAIAGDQSNGENGPENGNGSDEENVAAEALSMERYAEMSAQEQFILTLSEKGYGKRTSSYEYRITNRGGKGITAMAVNGRNGELVGSFPVENSDQIMLVTDGGQLIRVPVDDIRIVGRNSQGVTVFSTKGKEKVVSVEHIEGEDDEGDEIEANGDAGGDVAEGGEE</sequence>
<evidence type="ECO:0000256" key="5">
    <source>
        <dbReference type="ARBA" id="ARBA00023029"/>
    </source>
</evidence>
<gene>
    <name evidence="8" type="primary">gyrA</name>
    <name evidence="12" type="ORF">DES45_103320</name>
</gene>
<dbReference type="Gene3D" id="3.90.199.10">
    <property type="entry name" value="Topoisomerase II, domain 5"/>
    <property type="match status" value="1"/>
</dbReference>
<dbReference type="GO" id="GO:0005694">
    <property type="term" value="C:chromosome"/>
    <property type="evidence" value="ECO:0007669"/>
    <property type="project" value="InterPro"/>
</dbReference>
<evidence type="ECO:0000313" key="12">
    <source>
        <dbReference type="EMBL" id="RDI60060.1"/>
    </source>
</evidence>
<dbReference type="GO" id="GO:0003677">
    <property type="term" value="F:DNA binding"/>
    <property type="evidence" value="ECO:0007669"/>
    <property type="project" value="UniProtKB-UniRule"/>
</dbReference>
<keyword evidence="5 8" id="KW-0799">Topoisomerase</keyword>
<evidence type="ECO:0000256" key="10">
    <source>
        <dbReference type="SAM" id="MobiDB-lite"/>
    </source>
</evidence>
<dbReference type="InterPro" id="IPR035516">
    <property type="entry name" value="Gyrase/topoIV_suA_C"/>
</dbReference>
<dbReference type="InterPro" id="IPR013760">
    <property type="entry name" value="Topo_IIA-like_dom_sf"/>
</dbReference>
<dbReference type="GO" id="GO:0005524">
    <property type="term" value="F:ATP binding"/>
    <property type="evidence" value="ECO:0007669"/>
    <property type="project" value="UniProtKB-UniRule"/>
</dbReference>
<reference evidence="12 13" key="1">
    <citation type="submission" date="2018-07" db="EMBL/GenBank/DDBJ databases">
        <title>Genomic Encyclopedia of Type Strains, Phase IV (KMG-IV): sequencing the most valuable type-strain genomes for metagenomic binning, comparative biology and taxonomic classification.</title>
        <authorList>
            <person name="Goeker M."/>
        </authorList>
    </citation>
    <scope>NUCLEOTIDE SEQUENCE [LARGE SCALE GENOMIC DNA]</scope>
    <source>
        <strain evidence="12 13">DSM 14364</strain>
    </source>
</reference>
<dbReference type="CDD" id="cd00187">
    <property type="entry name" value="TOP4c"/>
    <property type="match status" value="1"/>
</dbReference>
<feature type="compositionally biased region" description="Acidic residues" evidence="10">
    <location>
        <begin position="904"/>
        <end position="915"/>
    </location>
</feature>
<dbReference type="AlphaFoldDB" id="A0A370HNZ1"/>
<dbReference type="PROSITE" id="PS52040">
    <property type="entry name" value="TOPO_IIA"/>
    <property type="match status" value="1"/>
</dbReference>
<feature type="active site" description="O-(5'-phospho-DNA)-tyrosine intermediate" evidence="8 9">
    <location>
        <position position="135"/>
    </location>
</feature>
<dbReference type="SMART" id="SM00434">
    <property type="entry name" value="TOP4c"/>
    <property type="match status" value="1"/>
</dbReference>
<dbReference type="NCBIfam" id="NF004043">
    <property type="entry name" value="PRK05560.1"/>
    <property type="match status" value="1"/>
</dbReference>
<evidence type="ECO:0000256" key="9">
    <source>
        <dbReference type="PROSITE-ProRule" id="PRU01384"/>
    </source>
</evidence>
<dbReference type="FunFam" id="1.10.268.10:FF:000001">
    <property type="entry name" value="DNA gyrase subunit A"/>
    <property type="match status" value="1"/>
</dbReference>
<keyword evidence="4 8" id="KW-0067">ATP-binding</keyword>
<dbReference type="InterPro" id="IPR006691">
    <property type="entry name" value="GyrA/parC_rep"/>
</dbReference>
<protein>
    <recommendedName>
        <fullName evidence="8">DNA gyrase subunit A</fullName>
        <ecNumber evidence="8">5.6.2.2</ecNumber>
    </recommendedName>
</protein>
<comment type="subcellular location">
    <subcellularLocation>
        <location evidence="8">Cytoplasm</location>
    </subcellularLocation>
</comment>
<dbReference type="NCBIfam" id="NF004044">
    <property type="entry name" value="PRK05561.1"/>
    <property type="match status" value="1"/>
</dbReference>
<comment type="miscellaneous">
    <text evidence="8">Few gyrases are as efficient as E.coli at forming negative supercoils. Not all organisms have 2 type II topoisomerases; in organisms with a single type II topoisomerase this enzyme also has to decatenate newly replicated chromosomes.</text>
</comment>
<dbReference type="GO" id="GO:0006261">
    <property type="term" value="P:DNA-templated DNA replication"/>
    <property type="evidence" value="ECO:0007669"/>
    <property type="project" value="UniProtKB-UniRule"/>
</dbReference>
<dbReference type="Proteomes" id="UP000254925">
    <property type="component" value="Unassembled WGS sequence"/>
</dbReference>
<evidence type="ECO:0000313" key="13">
    <source>
        <dbReference type="Proteomes" id="UP000254925"/>
    </source>
</evidence>
<dbReference type="GO" id="GO:0009330">
    <property type="term" value="C:DNA topoisomerase type II (double strand cut, ATP-hydrolyzing) complex"/>
    <property type="evidence" value="ECO:0007669"/>
    <property type="project" value="TreeGrafter"/>
</dbReference>
<dbReference type="GO" id="GO:0034335">
    <property type="term" value="F:DNA negative supercoiling activity"/>
    <property type="evidence" value="ECO:0007669"/>
    <property type="project" value="UniProtKB-ARBA"/>
</dbReference>
<dbReference type="Gene3D" id="3.30.1360.40">
    <property type="match status" value="1"/>
</dbReference>
<dbReference type="Gene3D" id="1.10.268.10">
    <property type="entry name" value="Topoisomerase, domain 3"/>
    <property type="match status" value="1"/>
</dbReference>
<dbReference type="InterPro" id="IPR013757">
    <property type="entry name" value="Topo_IIA_A_a_sf"/>
</dbReference>
<feature type="region of interest" description="Disordered" evidence="10">
    <location>
        <begin position="904"/>
        <end position="929"/>
    </location>
</feature>
<dbReference type="InterPro" id="IPR013758">
    <property type="entry name" value="Topo_IIA_A/C_ab"/>
</dbReference>
<organism evidence="12 13">
    <name type="scientific">Microvirga subterranea</name>
    <dbReference type="NCBI Taxonomy" id="186651"/>
    <lineage>
        <taxon>Bacteria</taxon>
        <taxon>Pseudomonadati</taxon>
        <taxon>Pseudomonadota</taxon>
        <taxon>Alphaproteobacteria</taxon>
        <taxon>Hyphomicrobiales</taxon>
        <taxon>Methylobacteriaceae</taxon>
        <taxon>Microvirga</taxon>
    </lineage>
</organism>
<dbReference type="GO" id="GO:0005737">
    <property type="term" value="C:cytoplasm"/>
    <property type="evidence" value="ECO:0007669"/>
    <property type="project" value="UniProtKB-SubCell"/>
</dbReference>
<dbReference type="Gene3D" id="2.120.10.90">
    <property type="entry name" value="DNA gyrase/topoisomerase IV, subunit A, C-terminal"/>
    <property type="match status" value="1"/>
</dbReference>
<comment type="catalytic activity">
    <reaction evidence="1 8 9">
        <text>ATP-dependent breakage, passage and rejoining of double-stranded DNA.</text>
        <dbReference type="EC" id="5.6.2.2"/>
    </reaction>
</comment>
<keyword evidence="7 8" id="KW-0413">Isomerase</keyword>
<name>A0A370HNZ1_9HYPH</name>
<keyword evidence="13" id="KW-1185">Reference proteome</keyword>
<keyword evidence="6 8" id="KW-0238">DNA-binding</keyword>
<keyword evidence="3 8" id="KW-0547">Nucleotide-binding</keyword>
<dbReference type="InterPro" id="IPR005743">
    <property type="entry name" value="GyrA"/>
</dbReference>
<dbReference type="InterPro" id="IPR050220">
    <property type="entry name" value="Type_II_DNA_Topoisomerases"/>
</dbReference>
<dbReference type="EMBL" id="QQBB01000003">
    <property type="protein sequence ID" value="RDI60060.1"/>
    <property type="molecule type" value="Genomic_DNA"/>
</dbReference>
<evidence type="ECO:0000256" key="4">
    <source>
        <dbReference type="ARBA" id="ARBA00022840"/>
    </source>
</evidence>
<feature type="domain" description="Topo IIA-type catalytic" evidence="11">
    <location>
        <begin position="47"/>
        <end position="537"/>
    </location>
</feature>
<accession>A0A370HNZ1</accession>